<name>A0A5J4VVJ2_9EUKA</name>
<organism evidence="1 2">
    <name type="scientific">Streblomastix strix</name>
    <dbReference type="NCBI Taxonomy" id="222440"/>
    <lineage>
        <taxon>Eukaryota</taxon>
        <taxon>Metamonada</taxon>
        <taxon>Preaxostyla</taxon>
        <taxon>Oxymonadida</taxon>
        <taxon>Streblomastigidae</taxon>
        <taxon>Streblomastix</taxon>
    </lineage>
</organism>
<dbReference type="Proteomes" id="UP000324800">
    <property type="component" value="Unassembled WGS sequence"/>
</dbReference>
<dbReference type="AlphaFoldDB" id="A0A5J4VVJ2"/>
<dbReference type="SUPFAM" id="SSF56672">
    <property type="entry name" value="DNA/RNA polymerases"/>
    <property type="match status" value="1"/>
</dbReference>
<dbReference type="EMBL" id="SNRW01004748">
    <property type="protein sequence ID" value="KAA6386565.1"/>
    <property type="molecule type" value="Genomic_DNA"/>
</dbReference>
<evidence type="ECO:0000313" key="1">
    <source>
        <dbReference type="EMBL" id="KAA6386565.1"/>
    </source>
</evidence>
<reference evidence="1 2" key="1">
    <citation type="submission" date="2019-03" db="EMBL/GenBank/DDBJ databases">
        <title>Single cell metagenomics reveals metabolic interactions within the superorganism composed of flagellate Streblomastix strix and complex community of Bacteroidetes bacteria on its surface.</title>
        <authorList>
            <person name="Treitli S.C."/>
            <person name="Kolisko M."/>
            <person name="Husnik F."/>
            <person name="Keeling P."/>
            <person name="Hampl V."/>
        </authorList>
    </citation>
    <scope>NUCLEOTIDE SEQUENCE [LARGE SCALE GENOMIC DNA]</scope>
    <source>
        <strain evidence="1">ST1C</strain>
    </source>
</reference>
<dbReference type="InterPro" id="IPR043502">
    <property type="entry name" value="DNA/RNA_pol_sf"/>
</dbReference>
<evidence type="ECO:0000313" key="2">
    <source>
        <dbReference type="Proteomes" id="UP000324800"/>
    </source>
</evidence>
<gene>
    <name evidence="1" type="ORF">EZS28_017907</name>
</gene>
<sequence>MISNKCCYYNAKFTNVNKPTLERSDNNVAHTKDNCKLACQLCNSTRSNKDVDVAKLVIQMYKDAIVKNLLITIDDEEVYWFLRKSIHGGLSQVFHQYHIKGLTQINKLKYNLEENNVPAYDLDYIITHILDLDFNSLYPGAFCGIYNKNIPYTGGKIYMAGQVTRYIKIHEANDQAYRDTKRKEMKIIINSEDRFSKEKGQLFVASVKGLIDKVHINDHINFPPIWRKITYKTDEKTIEKFTY</sequence>
<comment type="caution">
    <text evidence="1">The sequence shown here is derived from an EMBL/GenBank/DDBJ whole genome shotgun (WGS) entry which is preliminary data.</text>
</comment>
<dbReference type="OrthoDB" id="108321at2759"/>
<proteinExistence type="predicted"/>
<feature type="non-terminal residue" evidence="1">
    <location>
        <position position="243"/>
    </location>
</feature>
<protein>
    <submittedName>
        <fullName evidence="1">Uncharacterized protein</fullName>
    </submittedName>
</protein>
<accession>A0A5J4VVJ2</accession>